<dbReference type="InterPro" id="IPR036291">
    <property type="entry name" value="NAD(P)-bd_dom_sf"/>
</dbReference>
<gene>
    <name evidence="3" type="ORF">F4561_000745</name>
</gene>
<evidence type="ECO:0000313" key="4">
    <source>
        <dbReference type="Proteomes" id="UP000523007"/>
    </source>
</evidence>
<protein>
    <submittedName>
        <fullName evidence="3">NAD(P)-dependent dehydrogenase (Short-subunit alcohol dehydrogenase family)</fullName>
    </submittedName>
</protein>
<proteinExistence type="inferred from homology"/>
<dbReference type="Proteomes" id="UP000523007">
    <property type="component" value="Unassembled WGS sequence"/>
</dbReference>
<dbReference type="PANTHER" id="PTHR42879">
    <property type="entry name" value="3-OXOACYL-(ACYL-CARRIER-PROTEIN) REDUCTASE"/>
    <property type="match status" value="1"/>
</dbReference>
<evidence type="ECO:0000256" key="1">
    <source>
        <dbReference type="ARBA" id="ARBA00006484"/>
    </source>
</evidence>
<dbReference type="SUPFAM" id="SSF51735">
    <property type="entry name" value="NAD(P)-binding Rossmann-fold domains"/>
    <property type="match status" value="1"/>
</dbReference>
<sequence>MDLNLNNKSVVITGGSKGIGLATASALAAEGAGVVVGSRTITDGLKALLAEYDVLAIETDLTRPDGPQELVQAAVDRHGGIDVLVNNLGVSEPAPSSTEFTDEQWQRIFDATLFTTVRMVRSALPAMRGRDWASIVNISSANARFPVGMIAPYSAAKAALTNLGKALAEELTPQGIRVNTVSPGPVRTPLWTAPDGFAQHMAEQFGTTPDDFMDRALPESMSMTTGRVAEPHEVAELVAFLASSRAGSITGSDYVIDGGLLKSVP</sequence>
<dbReference type="PRINTS" id="PR00080">
    <property type="entry name" value="SDRFAMILY"/>
</dbReference>
<dbReference type="FunFam" id="3.40.50.720:FF:000084">
    <property type="entry name" value="Short-chain dehydrogenase reductase"/>
    <property type="match status" value="1"/>
</dbReference>
<dbReference type="Pfam" id="PF13561">
    <property type="entry name" value="adh_short_C2"/>
    <property type="match status" value="1"/>
</dbReference>
<comment type="caution">
    <text evidence="3">The sequence shown here is derived from an EMBL/GenBank/DDBJ whole genome shotgun (WGS) entry which is preliminary data.</text>
</comment>
<keyword evidence="2" id="KW-0560">Oxidoreductase</keyword>
<dbReference type="EMBL" id="JACHJT010000001">
    <property type="protein sequence ID" value="MBB4929925.1"/>
    <property type="molecule type" value="Genomic_DNA"/>
</dbReference>
<dbReference type="Gene3D" id="3.40.50.720">
    <property type="entry name" value="NAD(P)-binding Rossmann-like Domain"/>
    <property type="match status" value="1"/>
</dbReference>
<dbReference type="CDD" id="cd05233">
    <property type="entry name" value="SDR_c"/>
    <property type="match status" value="1"/>
</dbReference>
<dbReference type="NCBIfam" id="NF005095">
    <property type="entry name" value="PRK06523.1"/>
    <property type="match status" value="1"/>
</dbReference>
<dbReference type="RefSeq" id="WP_184574772.1">
    <property type="nucleotide sequence ID" value="NZ_JACHJT010000001.1"/>
</dbReference>
<dbReference type="GO" id="GO:0016491">
    <property type="term" value="F:oxidoreductase activity"/>
    <property type="evidence" value="ECO:0007669"/>
    <property type="project" value="UniProtKB-KW"/>
</dbReference>
<dbReference type="InterPro" id="IPR020904">
    <property type="entry name" value="Sc_DH/Rdtase_CS"/>
</dbReference>
<accession>A0A7W7W1R1</accession>
<evidence type="ECO:0000313" key="3">
    <source>
        <dbReference type="EMBL" id="MBB4929925.1"/>
    </source>
</evidence>
<evidence type="ECO:0000256" key="2">
    <source>
        <dbReference type="ARBA" id="ARBA00023002"/>
    </source>
</evidence>
<organism evidence="3 4">
    <name type="scientific">Lipingzhangella halophila</name>
    <dbReference type="NCBI Taxonomy" id="1783352"/>
    <lineage>
        <taxon>Bacteria</taxon>
        <taxon>Bacillati</taxon>
        <taxon>Actinomycetota</taxon>
        <taxon>Actinomycetes</taxon>
        <taxon>Streptosporangiales</taxon>
        <taxon>Nocardiopsidaceae</taxon>
        <taxon>Lipingzhangella</taxon>
    </lineage>
</organism>
<keyword evidence="4" id="KW-1185">Reference proteome</keyword>
<reference evidence="3 4" key="1">
    <citation type="submission" date="2020-08" db="EMBL/GenBank/DDBJ databases">
        <title>Sequencing the genomes of 1000 actinobacteria strains.</title>
        <authorList>
            <person name="Klenk H.-P."/>
        </authorList>
    </citation>
    <scope>NUCLEOTIDE SEQUENCE [LARGE SCALE GENOMIC DNA]</scope>
    <source>
        <strain evidence="3 4">DSM 102030</strain>
    </source>
</reference>
<dbReference type="PRINTS" id="PR00081">
    <property type="entry name" value="GDHRDH"/>
</dbReference>
<dbReference type="InterPro" id="IPR050259">
    <property type="entry name" value="SDR"/>
</dbReference>
<dbReference type="AlphaFoldDB" id="A0A7W7W1R1"/>
<comment type="similarity">
    <text evidence="1">Belongs to the short-chain dehydrogenases/reductases (SDR) family.</text>
</comment>
<dbReference type="PROSITE" id="PS00061">
    <property type="entry name" value="ADH_SHORT"/>
    <property type="match status" value="1"/>
</dbReference>
<dbReference type="InterPro" id="IPR002347">
    <property type="entry name" value="SDR_fam"/>
</dbReference>
<dbReference type="GO" id="GO:0032787">
    <property type="term" value="P:monocarboxylic acid metabolic process"/>
    <property type="evidence" value="ECO:0007669"/>
    <property type="project" value="UniProtKB-ARBA"/>
</dbReference>
<name>A0A7W7W1R1_9ACTN</name>
<dbReference type="PANTHER" id="PTHR42879:SF2">
    <property type="entry name" value="3-OXOACYL-[ACYL-CARRIER-PROTEIN] REDUCTASE FABG"/>
    <property type="match status" value="1"/>
</dbReference>